<dbReference type="GO" id="GO:0005737">
    <property type="term" value="C:cytoplasm"/>
    <property type="evidence" value="ECO:0007669"/>
    <property type="project" value="UniProtKB-SubCell"/>
</dbReference>
<dbReference type="InterPro" id="IPR036186">
    <property type="entry name" value="Serpin_sf"/>
</dbReference>
<comment type="subcellular location">
    <subcellularLocation>
        <location evidence="1">Cytoplasm</location>
    </subcellularLocation>
</comment>
<evidence type="ECO:0000256" key="1">
    <source>
        <dbReference type="ARBA" id="ARBA00004496"/>
    </source>
</evidence>
<dbReference type="SMART" id="SM00093">
    <property type="entry name" value="SERPIN"/>
    <property type="match status" value="1"/>
</dbReference>
<dbReference type="PANTHER" id="PTHR11461">
    <property type="entry name" value="SERINE PROTEASE INHIBITOR, SERPIN"/>
    <property type="match status" value="1"/>
</dbReference>
<feature type="domain" description="Serpin" evidence="6">
    <location>
        <begin position="1"/>
        <end position="192"/>
    </location>
</feature>
<dbReference type="SUPFAM" id="SSF56574">
    <property type="entry name" value="Serpins"/>
    <property type="match status" value="1"/>
</dbReference>
<accession>A0A7K7A713</accession>
<dbReference type="InterPro" id="IPR023795">
    <property type="entry name" value="Serpin_CS"/>
</dbReference>
<feature type="non-terminal residue" evidence="7">
    <location>
        <position position="1"/>
    </location>
</feature>
<keyword evidence="4" id="KW-0646">Protease inhibitor</keyword>
<dbReference type="Gene3D" id="3.30.497.10">
    <property type="entry name" value="Antithrombin, subunit I, domain 2"/>
    <property type="match status" value="1"/>
</dbReference>
<dbReference type="Proteomes" id="UP000538817">
    <property type="component" value="Unassembled WGS sequence"/>
</dbReference>
<dbReference type="PROSITE" id="PS00284">
    <property type="entry name" value="SERPIN"/>
    <property type="match status" value="1"/>
</dbReference>
<name>A0A7K7A713_9AVES</name>
<evidence type="ECO:0000256" key="2">
    <source>
        <dbReference type="ARBA" id="ARBA00006426"/>
    </source>
</evidence>
<dbReference type="EMBL" id="VZSG01000946">
    <property type="protein sequence ID" value="NWX91955.1"/>
    <property type="molecule type" value="Genomic_DNA"/>
</dbReference>
<dbReference type="InterPro" id="IPR000215">
    <property type="entry name" value="Serpin_fam"/>
</dbReference>
<keyword evidence="3" id="KW-0963">Cytoplasm</keyword>
<comment type="caution">
    <text evidence="7">The sequence shown here is derived from an EMBL/GenBank/DDBJ whole genome shotgun (WGS) entry which is preliminary data.</text>
</comment>
<evidence type="ECO:0000256" key="3">
    <source>
        <dbReference type="ARBA" id="ARBA00022490"/>
    </source>
</evidence>
<keyword evidence="5" id="KW-0722">Serine protease inhibitor</keyword>
<dbReference type="Pfam" id="PF00079">
    <property type="entry name" value="Serpin"/>
    <property type="match status" value="1"/>
</dbReference>
<evidence type="ECO:0000256" key="4">
    <source>
        <dbReference type="ARBA" id="ARBA00022690"/>
    </source>
</evidence>
<dbReference type="GO" id="GO:0005615">
    <property type="term" value="C:extracellular space"/>
    <property type="evidence" value="ECO:0007669"/>
    <property type="project" value="InterPro"/>
</dbReference>
<evidence type="ECO:0000256" key="5">
    <source>
        <dbReference type="ARBA" id="ARBA00022900"/>
    </source>
</evidence>
<evidence type="ECO:0000313" key="8">
    <source>
        <dbReference type="Proteomes" id="UP000538817"/>
    </source>
</evidence>
<dbReference type="GO" id="GO:0004867">
    <property type="term" value="F:serine-type endopeptidase inhibitor activity"/>
    <property type="evidence" value="ECO:0007669"/>
    <property type="project" value="UniProtKB-KW"/>
</dbReference>
<evidence type="ECO:0000259" key="6">
    <source>
        <dbReference type="SMART" id="SM00093"/>
    </source>
</evidence>
<dbReference type="AlphaFoldDB" id="A0A7K7A713"/>
<proteinExistence type="inferred from homology"/>
<evidence type="ECO:0000313" key="7">
    <source>
        <dbReference type="EMBL" id="NWX91955.1"/>
    </source>
</evidence>
<sequence length="192" mass="21985">NEQKTVKMMYKKDIFCFGYIPEMKTRILELCYDGQELSMIILLPNNIEDDSTGLQELEKQLTFEKLQEWTHPHHLRSTDVNVHLPKFKLEESYDLKLHLCAMGLLDVFDSGKADLSGISEARDLFLSQIIHKAFVEVNEEGTEAAAATAGFVVYAACSYLVTEDFNADHPFIFFIRHNPTQSILFLGRYTSP</sequence>
<dbReference type="FunFam" id="2.30.39.10:FF:000014">
    <property type="entry name" value="Serpin family B member 9"/>
    <property type="match status" value="1"/>
</dbReference>
<dbReference type="Gene3D" id="2.30.39.10">
    <property type="entry name" value="Alpha-1-antitrypsin, domain 1"/>
    <property type="match status" value="2"/>
</dbReference>
<dbReference type="PANTHER" id="PTHR11461:SF180">
    <property type="entry name" value="LEUKOCYTE ELASTASE INHIBITOR"/>
    <property type="match status" value="1"/>
</dbReference>
<dbReference type="InterPro" id="IPR023796">
    <property type="entry name" value="Serpin_dom"/>
</dbReference>
<dbReference type="InterPro" id="IPR042178">
    <property type="entry name" value="Serpin_sf_1"/>
</dbReference>
<protein>
    <submittedName>
        <fullName evidence="7">ILEUB inhibitor</fullName>
    </submittedName>
</protein>
<keyword evidence="8" id="KW-1185">Reference proteome</keyword>
<reference evidence="7 8" key="1">
    <citation type="submission" date="2019-09" db="EMBL/GenBank/DDBJ databases">
        <title>Bird 10,000 Genomes (B10K) Project - Family phase.</title>
        <authorList>
            <person name="Zhang G."/>
        </authorList>
    </citation>
    <scope>NUCLEOTIDE SEQUENCE [LARGE SCALE GENOMIC DNA]</scope>
    <source>
        <strain evidence="7">B10K-MSB-04</strain>
    </source>
</reference>
<comment type="similarity">
    <text evidence="2">Belongs to the serpin family. Ov-serpin subfamily.</text>
</comment>
<dbReference type="InterPro" id="IPR042185">
    <property type="entry name" value="Serpin_sf_2"/>
</dbReference>
<gene>
    <name evidence="7" type="primary">Serpinb1b</name>
    <name evidence="7" type="ORF">NOTPEN_R08637</name>
</gene>
<feature type="non-terminal residue" evidence="7">
    <location>
        <position position="192"/>
    </location>
</feature>
<dbReference type="GO" id="GO:0032691">
    <property type="term" value="P:negative regulation of interleukin-1 beta production"/>
    <property type="evidence" value="ECO:0007669"/>
    <property type="project" value="TreeGrafter"/>
</dbReference>
<organism evidence="7 8">
    <name type="scientific">Nothoprocta pentlandii</name>
    <dbReference type="NCBI Taxonomy" id="2585814"/>
    <lineage>
        <taxon>Eukaryota</taxon>
        <taxon>Metazoa</taxon>
        <taxon>Chordata</taxon>
        <taxon>Craniata</taxon>
        <taxon>Vertebrata</taxon>
        <taxon>Euteleostomi</taxon>
        <taxon>Archelosauria</taxon>
        <taxon>Archosauria</taxon>
        <taxon>Dinosauria</taxon>
        <taxon>Saurischia</taxon>
        <taxon>Theropoda</taxon>
        <taxon>Coelurosauria</taxon>
        <taxon>Aves</taxon>
        <taxon>Palaeognathae</taxon>
        <taxon>Tinamiformes</taxon>
        <taxon>Tinamidae</taxon>
        <taxon>Nothoprocta</taxon>
    </lineage>
</organism>